<organism evidence="3 4">
    <name type="scientific">Candidatus Woesebacteria bacterium RIFCSPLOWO2_01_FULL_39_10b</name>
    <dbReference type="NCBI Taxonomy" id="1802517"/>
    <lineage>
        <taxon>Bacteria</taxon>
        <taxon>Candidatus Woeseibacteriota</taxon>
    </lineage>
</organism>
<dbReference type="Gene3D" id="3.50.90.10">
    <property type="entry name" value="YerB-like"/>
    <property type="match status" value="1"/>
</dbReference>
<feature type="domain" description="DUF3048" evidence="1">
    <location>
        <begin position="72"/>
        <end position="159"/>
    </location>
</feature>
<comment type="caution">
    <text evidence="3">The sequence shown here is derived from an EMBL/GenBank/DDBJ whole genome shotgun (WGS) entry which is preliminary data.</text>
</comment>
<proteinExistence type="predicted"/>
<evidence type="ECO:0000313" key="3">
    <source>
        <dbReference type="EMBL" id="OGM59750.1"/>
    </source>
</evidence>
<protein>
    <recommendedName>
        <fullName evidence="5">DUF3048 domain-containing protein</fullName>
    </recommendedName>
</protein>
<evidence type="ECO:0000259" key="1">
    <source>
        <dbReference type="Pfam" id="PF11258"/>
    </source>
</evidence>
<dbReference type="Pfam" id="PF17479">
    <property type="entry name" value="DUF3048_C"/>
    <property type="match status" value="1"/>
</dbReference>
<dbReference type="Pfam" id="PF11258">
    <property type="entry name" value="DUF3048"/>
    <property type="match status" value="1"/>
</dbReference>
<evidence type="ECO:0008006" key="5">
    <source>
        <dbReference type="Google" id="ProtNLM"/>
    </source>
</evidence>
<name>A0A1F8B737_9BACT</name>
<dbReference type="InterPro" id="IPR035328">
    <property type="entry name" value="DUF3048_C"/>
</dbReference>
<dbReference type="InterPro" id="IPR021416">
    <property type="entry name" value="DUF3048_N"/>
</dbReference>
<dbReference type="STRING" id="1802517.A2892_04860"/>
<evidence type="ECO:0000259" key="2">
    <source>
        <dbReference type="Pfam" id="PF17479"/>
    </source>
</evidence>
<dbReference type="InterPro" id="IPR023158">
    <property type="entry name" value="YerB-like_sf"/>
</dbReference>
<evidence type="ECO:0000313" key="4">
    <source>
        <dbReference type="Proteomes" id="UP000176404"/>
    </source>
</evidence>
<sequence length="404" mass="44856">MNKKITLIASFLGLYLISAGISLLVFTYVLGKPGQKGEEAGKKRARVDLSQPKIEECPINGAMFTSEEKKIWEERRPIIAIIENHTDSRPQSGLSKAEVVYEAVAEGGITRFLGIFYCGSIAEEVKVAPVRSVRIYFVNLAAGYGGNPIFLHQGGANSFCPSCPGGVKPRGQVAREVDAYAALDKLGWRNGQHGNDMDGGFNVGFPVVLRDQYRLSSEPAAWEHSVVANLDEVYNEAKKRGFNFEDEDGVLWNEGFRLWKFEDGEAVSSPTATEISFGFWDGKSDYDVSWKYDSSTNSYKRSNGGKAHTDWEFEKPQLTAADVVIMFAKEKSMIDAEGHQYYEVISSKAGSALIFKNGEVVEGTWEKKSQLDREVFYDKNGDEIVFARGPIWVEILPAGNEVSY</sequence>
<dbReference type="EMBL" id="MGHD01000015">
    <property type="protein sequence ID" value="OGM59750.1"/>
    <property type="molecule type" value="Genomic_DNA"/>
</dbReference>
<gene>
    <name evidence="3" type="ORF">A2892_04860</name>
</gene>
<feature type="domain" description="DUF3048" evidence="2">
    <location>
        <begin position="285"/>
        <end position="393"/>
    </location>
</feature>
<dbReference type="AlphaFoldDB" id="A0A1F8B737"/>
<accession>A0A1F8B737</accession>
<dbReference type="Proteomes" id="UP000176404">
    <property type="component" value="Unassembled WGS sequence"/>
</dbReference>
<reference evidence="3 4" key="1">
    <citation type="journal article" date="2016" name="Nat. Commun.">
        <title>Thousands of microbial genomes shed light on interconnected biogeochemical processes in an aquifer system.</title>
        <authorList>
            <person name="Anantharaman K."/>
            <person name="Brown C.T."/>
            <person name="Hug L.A."/>
            <person name="Sharon I."/>
            <person name="Castelle C.J."/>
            <person name="Probst A.J."/>
            <person name="Thomas B.C."/>
            <person name="Singh A."/>
            <person name="Wilkins M.J."/>
            <person name="Karaoz U."/>
            <person name="Brodie E.L."/>
            <person name="Williams K.H."/>
            <person name="Hubbard S.S."/>
            <person name="Banfield J.F."/>
        </authorList>
    </citation>
    <scope>NUCLEOTIDE SEQUENCE [LARGE SCALE GENOMIC DNA]</scope>
</reference>
<dbReference type="SUPFAM" id="SSF159774">
    <property type="entry name" value="YerB-like"/>
    <property type="match status" value="1"/>
</dbReference>